<dbReference type="Proteomes" id="UP000655588">
    <property type="component" value="Unassembled WGS sequence"/>
</dbReference>
<dbReference type="PANTHER" id="PTHR11022:SF75">
    <property type="entry name" value="PEPTIDOGLYCAN-RECOGNITION PROTEIN SB1-RELATED"/>
    <property type="match status" value="1"/>
</dbReference>
<name>A0A833VQS4_9HYME</name>
<dbReference type="PANTHER" id="PTHR11022">
    <property type="entry name" value="PEPTIDOGLYCAN RECOGNITION PROTEIN"/>
    <property type="match status" value="1"/>
</dbReference>
<accession>A0A833VQS4</accession>
<keyword evidence="2" id="KW-0399">Innate immunity</keyword>
<comment type="similarity">
    <text evidence="1">Belongs to the N-acetylmuramoyl-L-alanine amidase 2 family.</text>
</comment>
<evidence type="ECO:0008006" key="8">
    <source>
        <dbReference type="Google" id="ProtNLM"/>
    </source>
</evidence>
<dbReference type="CDD" id="cd06583">
    <property type="entry name" value="PGRP"/>
    <property type="match status" value="1"/>
</dbReference>
<gene>
    <name evidence="6" type="ORF">E2986_14107</name>
</gene>
<dbReference type="GO" id="GO:0045087">
    <property type="term" value="P:innate immune response"/>
    <property type="evidence" value="ECO:0007669"/>
    <property type="project" value="UniProtKB-KW"/>
</dbReference>
<evidence type="ECO:0000256" key="3">
    <source>
        <dbReference type="ARBA" id="ARBA00022859"/>
    </source>
</evidence>
<protein>
    <recommendedName>
        <fullName evidence="8">Peptidoglycan-recognition protein</fullName>
    </recommendedName>
</protein>
<dbReference type="GO" id="GO:0008270">
    <property type="term" value="F:zinc ion binding"/>
    <property type="evidence" value="ECO:0007669"/>
    <property type="project" value="InterPro"/>
</dbReference>
<feature type="domain" description="N-acetylmuramoyl-L-alanine amidase" evidence="4">
    <location>
        <begin position="76"/>
        <end position="239"/>
    </location>
</feature>
<sequence length="255" mass="29197">MQNLMHNVSTSRRTKMIKSTVIIFLLVSCQVFLCAVHKTPVSSFIFCSTTEFSNFLYYLVRPNIISRSQWGARRPSSVRNLAEDPAPFVVIHHSDSDSCITQAICQARVRSFQNHHMNNKNWADIGYNFLVGEDGNVYEGRGWGKHGSHSKPYNSKSIGICIIGNFNRIFFNNTHTHIYIYFELKFLRKFIEIFADHNPNAAAVKAVQDLIEYGVSLGKIQENYTLLGHRQTTQTTCPGDSLYQLIQTWPHWSSN</sequence>
<comment type="caution">
    <text evidence="6">The sequence shown here is derived from an EMBL/GenBank/DDBJ whole genome shotgun (WGS) entry which is preliminary data.</text>
</comment>
<organism evidence="6 7">
    <name type="scientific">Frieseomelitta varia</name>
    <dbReference type="NCBI Taxonomy" id="561572"/>
    <lineage>
        <taxon>Eukaryota</taxon>
        <taxon>Metazoa</taxon>
        <taxon>Ecdysozoa</taxon>
        <taxon>Arthropoda</taxon>
        <taxon>Hexapoda</taxon>
        <taxon>Insecta</taxon>
        <taxon>Pterygota</taxon>
        <taxon>Neoptera</taxon>
        <taxon>Endopterygota</taxon>
        <taxon>Hymenoptera</taxon>
        <taxon>Apocrita</taxon>
        <taxon>Aculeata</taxon>
        <taxon>Apoidea</taxon>
        <taxon>Anthophila</taxon>
        <taxon>Apidae</taxon>
        <taxon>Frieseomelitta</taxon>
    </lineage>
</organism>
<evidence type="ECO:0000256" key="1">
    <source>
        <dbReference type="ARBA" id="ARBA00007553"/>
    </source>
</evidence>
<proteinExistence type="inferred from homology"/>
<evidence type="ECO:0000259" key="5">
    <source>
        <dbReference type="SMART" id="SM00701"/>
    </source>
</evidence>
<dbReference type="GO" id="GO:0008745">
    <property type="term" value="F:N-acetylmuramoyl-L-alanine amidase activity"/>
    <property type="evidence" value="ECO:0007669"/>
    <property type="project" value="InterPro"/>
</dbReference>
<keyword evidence="3" id="KW-0391">Immunity</keyword>
<dbReference type="InterPro" id="IPR006619">
    <property type="entry name" value="PGRP_domain_met/bac"/>
</dbReference>
<dbReference type="EMBL" id="WNWW01000207">
    <property type="protein sequence ID" value="KAF3428666.1"/>
    <property type="molecule type" value="Genomic_DNA"/>
</dbReference>
<dbReference type="InterPro" id="IPR036505">
    <property type="entry name" value="Amidase/PGRP_sf"/>
</dbReference>
<dbReference type="Gene3D" id="3.40.80.10">
    <property type="entry name" value="Peptidoglycan recognition protein-like"/>
    <property type="match status" value="1"/>
</dbReference>
<reference evidence="6" key="1">
    <citation type="submission" date="2019-11" db="EMBL/GenBank/DDBJ databases">
        <title>The nuclear and mitochondrial genomes of Frieseomelitta varia - a highly eusocial stingless bee (Meliponini) with a permanently sterile worker caste.</title>
        <authorList>
            <person name="Freitas F.C.P."/>
            <person name="Lourenco A.P."/>
            <person name="Nunes F.M.F."/>
            <person name="Paschoal A.R."/>
            <person name="Abreu F.C.P."/>
            <person name="Barbin F.O."/>
            <person name="Bataglia L."/>
            <person name="Cardoso-Junior C.A.M."/>
            <person name="Cervoni M.S."/>
            <person name="Silva S.R."/>
            <person name="Dalarmi F."/>
            <person name="Del Lama M.A."/>
            <person name="Depintor T.S."/>
            <person name="Ferreira K.M."/>
            <person name="Goria P.S."/>
            <person name="Jaskot M.C."/>
            <person name="Lago D.C."/>
            <person name="Luna-Lucena D."/>
            <person name="Moda L.M."/>
            <person name="Nascimento L."/>
            <person name="Pedrino M."/>
            <person name="Rabico F.O."/>
            <person name="Sanches F.C."/>
            <person name="Santos D.E."/>
            <person name="Santos C.G."/>
            <person name="Vieira J."/>
            <person name="Lopes T.F."/>
            <person name="Barchuk A.R."/>
            <person name="Hartfelder K."/>
            <person name="Simoes Z.L.P."/>
            <person name="Bitondi M.M.G."/>
            <person name="Pinheiro D.G."/>
        </authorList>
    </citation>
    <scope>NUCLEOTIDE SEQUENCE</scope>
    <source>
        <strain evidence="6">USP_RPSP 00005682</strain>
        <tissue evidence="6">Whole individual</tissue>
    </source>
</reference>
<dbReference type="SMART" id="SM00701">
    <property type="entry name" value="PGRP"/>
    <property type="match status" value="1"/>
</dbReference>
<evidence type="ECO:0000256" key="2">
    <source>
        <dbReference type="ARBA" id="ARBA00022588"/>
    </source>
</evidence>
<dbReference type="GO" id="GO:0009253">
    <property type="term" value="P:peptidoglycan catabolic process"/>
    <property type="evidence" value="ECO:0007669"/>
    <property type="project" value="InterPro"/>
</dbReference>
<dbReference type="InterPro" id="IPR015510">
    <property type="entry name" value="PGRP"/>
</dbReference>
<keyword evidence="7" id="KW-1185">Reference proteome</keyword>
<dbReference type="SUPFAM" id="SSF55846">
    <property type="entry name" value="N-acetylmuramoyl-L-alanine amidase-like"/>
    <property type="match status" value="1"/>
</dbReference>
<dbReference type="SMART" id="SM00644">
    <property type="entry name" value="Ami_2"/>
    <property type="match status" value="1"/>
</dbReference>
<feature type="domain" description="Peptidoglycan recognition protein family" evidence="5">
    <location>
        <begin position="62"/>
        <end position="233"/>
    </location>
</feature>
<evidence type="ECO:0000313" key="6">
    <source>
        <dbReference type="EMBL" id="KAF3428666.1"/>
    </source>
</evidence>
<dbReference type="InterPro" id="IPR002502">
    <property type="entry name" value="Amidase_domain"/>
</dbReference>
<dbReference type="Pfam" id="PF01510">
    <property type="entry name" value="Amidase_2"/>
    <property type="match status" value="1"/>
</dbReference>
<evidence type="ECO:0000313" key="7">
    <source>
        <dbReference type="Proteomes" id="UP000655588"/>
    </source>
</evidence>
<evidence type="ECO:0000259" key="4">
    <source>
        <dbReference type="SMART" id="SM00644"/>
    </source>
</evidence>
<dbReference type="AlphaFoldDB" id="A0A833VQS4"/>